<comment type="caution">
    <text evidence="2">The sequence shown here is derived from an EMBL/GenBank/DDBJ whole genome shotgun (WGS) entry which is preliminary data.</text>
</comment>
<evidence type="ECO:0000259" key="1">
    <source>
        <dbReference type="PROSITE" id="PS51228"/>
    </source>
</evidence>
<dbReference type="AlphaFoldDB" id="A0AAV5R315"/>
<accession>A0AAV5R315</accession>
<name>A0AAV5R315_PICKL</name>
<proteinExistence type="predicted"/>
<dbReference type="InterPro" id="IPR000582">
    <property type="entry name" value="Acyl-CoA-binding_protein"/>
</dbReference>
<dbReference type="InterPro" id="IPR035984">
    <property type="entry name" value="Acyl-CoA-binding_sf"/>
</dbReference>
<dbReference type="SUPFAM" id="SSF47027">
    <property type="entry name" value="Acyl-CoA binding protein"/>
    <property type="match status" value="1"/>
</dbReference>
<dbReference type="Pfam" id="PF00887">
    <property type="entry name" value="ACBP"/>
    <property type="match status" value="1"/>
</dbReference>
<sequence length="384" mass="44207">MDIDTLFIQAVSTIKRLTELSKLNGIPRPSINDRLNLFGLYSQSTKGDVPNIFLPNNDSSNNYQKYSAWVKYKGLNKLQAREKYINYLIDVLNRTYDINNMNSEVNSLILSLINEYSKFENNKLSNVNDGKVSVLPRSTSPAASLYRIASSGVNSNLIRPPSRNHSFVKSRKNSVSIETDNNLNTVNAVDIVVNDSTVSKETANTTVDRDEFLKWQGEINNTLLKISTQLNNLQNNDVDTINNRSFSGISLFNPLNHINDYKIRTNKDRVSTFKEIDFNPMKKRDDDKNHILNIIYMKFNMLINYLKNKVFIKIRGIDSINGIFDKLVKSSVIIFIIGGLLKRLVGVYLEHSHYNHTQHYSLLQRIREWIGIVYYNNKTVEPRR</sequence>
<feature type="domain" description="ACB" evidence="1">
    <location>
        <begin position="3"/>
        <end position="97"/>
    </location>
</feature>
<evidence type="ECO:0000313" key="2">
    <source>
        <dbReference type="EMBL" id="GMM45675.1"/>
    </source>
</evidence>
<dbReference type="InterPro" id="IPR014352">
    <property type="entry name" value="FERM/acyl-CoA-bd_prot_sf"/>
</dbReference>
<dbReference type="Proteomes" id="UP001378960">
    <property type="component" value="Unassembled WGS sequence"/>
</dbReference>
<evidence type="ECO:0000313" key="3">
    <source>
        <dbReference type="Proteomes" id="UP001378960"/>
    </source>
</evidence>
<dbReference type="Gene3D" id="1.20.80.10">
    <property type="match status" value="1"/>
</dbReference>
<organism evidence="2 3">
    <name type="scientific">Pichia kluyveri</name>
    <name type="common">Yeast</name>
    <dbReference type="NCBI Taxonomy" id="36015"/>
    <lineage>
        <taxon>Eukaryota</taxon>
        <taxon>Fungi</taxon>
        <taxon>Dikarya</taxon>
        <taxon>Ascomycota</taxon>
        <taxon>Saccharomycotina</taxon>
        <taxon>Pichiomycetes</taxon>
        <taxon>Pichiales</taxon>
        <taxon>Pichiaceae</taxon>
        <taxon>Pichia</taxon>
    </lineage>
</organism>
<reference evidence="2 3" key="1">
    <citation type="journal article" date="2023" name="Elife">
        <title>Identification of key yeast species and microbe-microbe interactions impacting larval growth of Drosophila in the wild.</title>
        <authorList>
            <person name="Mure A."/>
            <person name="Sugiura Y."/>
            <person name="Maeda R."/>
            <person name="Honda K."/>
            <person name="Sakurai N."/>
            <person name="Takahashi Y."/>
            <person name="Watada M."/>
            <person name="Katoh T."/>
            <person name="Gotoh A."/>
            <person name="Gotoh Y."/>
            <person name="Taniguchi I."/>
            <person name="Nakamura K."/>
            <person name="Hayashi T."/>
            <person name="Katayama T."/>
            <person name="Uemura T."/>
            <person name="Hattori Y."/>
        </authorList>
    </citation>
    <scope>NUCLEOTIDE SEQUENCE [LARGE SCALE GENOMIC DNA]</scope>
    <source>
        <strain evidence="2 3">PK-24</strain>
    </source>
</reference>
<keyword evidence="3" id="KW-1185">Reference proteome</keyword>
<dbReference type="PROSITE" id="PS51228">
    <property type="entry name" value="ACB_2"/>
    <property type="match status" value="1"/>
</dbReference>
<dbReference type="GO" id="GO:0000062">
    <property type="term" value="F:fatty-acyl-CoA binding"/>
    <property type="evidence" value="ECO:0007669"/>
    <property type="project" value="InterPro"/>
</dbReference>
<protein>
    <recommendedName>
        <fullName evidence="1">ACB domain-containing protein</fullName>
    </recommendedName>
</protein>
<gene>
    <name evidence="2" type="ORF">DAPK24_022500</name>
</gene>
<dbReference type="EMBL" id="BTGB01000002">
    <property type="protein sequence ID" value="GMM45675.1"/>
    <property type="molecule type" value="Genomic_DNA"/>
</dbReference>